<feature type="transmembrane region" description="Helical" evidence="1">
    <location>
        <begin position="56"/>
        <end position="79"/>
    </location>
</feature>
<accession>A0AB39KUH9</accession>
<protein>
    <submittedName>
        <fullName evidence="2">DUF2306 domain-containing protein</fullName>
    </submittedName>
</protein>
<dbReference type="AlphaFoldDB" id="A0AB39KUH9"/>
<evidence type="ECO:0000256" key="1">
    <source>
        <dbReference type="SAM" id="Phobius"/>
    </source>
</evidence>
<dbReference type="InterPro" id="IPR023201">
    <property type="entry name" value="SecY_dom_sf"/>
</dbReference>
<keyword evidence="1" id="KW-0472">Membrane</keyword>
<feature type="transmembrane region" description="Helical" evidence="1">
    <location>
        <begin position="158"/>
        <end position="178"/>
    </location>
</feature>
<dbReference type="RefSeq" id="WP_369060651.1">
    <property type="nucleotide sequence ID" value="NZ_CP158375.1"/>
</dbReference>
<dbReference type="SUPFAM" id="SSF103491">
    <property type="entry name" value="Preprotein translocase SecY subunit"/>
    <property type="match status" value="1"/>
</dbReference>
<feature type="transmembrane region" description="Helical" evidence="1">
    <location>
        <begin position="12"/>
        <end position="36"/>
    </location>
</feature>
<organism evidence="2">
    <name type="scientific">Caulobacter sp. 73W</name>
    <dbReference type="NCBI Taxonomy" id="3161137"/>
    <lineage>
        <taxon>Bacteria</taxon>
        <taxon>Pseudomonadati</taxon>
        <taxon>Pseudomonadota</taxon>
        <taxon>Alphaproteobacteria</taxon>
        <taxon>Caulobacterales</taxon>
        <taxon>Caulobacteraceae</taxon>
        <taxon>Caulobacter</taxon>
    </lineage>
</organism>
<keyword evidence="1" id="KW-1133">Transmembrane helix</keyword>
<sequence>MSTPVASPAPPPLIWLTRIGWSLLVLLCLGVAAYSARYLLHPPQTPAQALGNPLGVPWLVVHVAGSVVALALGAAQFIPGWRRGGNSPHRWIGRTYVVCCLIGGAAGLILALGSSAGPIATAGFGALAVLWIAVNILGWRAAMQGRFAEHRRWMIRSWALTLAAVTLRLYLPTVMILGLPFVPWYRAIAFLCWVPNLTAAELWLRRNAPRLQAR</sequence>
<name>A0AB39KUH9_9CAUL</name>
<evidence type="ECO:0000313" key="2">
    <source>
        <dbReference type="EMBL" id="XDO97439.1"/>
    </source>
</evidence>
<feature type="transmembrane region" description="Helical" evidence="1">
    <location>
        <begin position="91"/>
        <end position="113"/>
    </location>
</feature>
<reference evidence="2" key="1">
    <citation type="submission" date="2024-06" db="EMBL/GenBank/DDBJ databases">
        <title>Caulobacter inopinatus, sp. nov.</title>
        <authorList>
            <person name="Donachie S.P."/>
        </authorList>
    </citation>
    <scope>NUCLEOTIDE SEQUENCE</scope>
    <source>
        <strain evidence="2">73W</strain>
    </source>
</reference>
<dbReference type="EMBL" id="CP158375">
    <property type="protein sequence ID" value="XDO97439.1"/>
    <property type="molecule type" value="Genomic_DNA"/>
</dbReference>
<feature type="transmembrane region" description="Helical" evidence="1">
    <location>
        <begin position="184"/>
        <end position="204"/>
    </location>
</feature>
<dbReference type="InterPro" id="IPR018750">
    <property type="entry name" value="DUF2306_membrane"/>
</dbReference>
<keyword evidence="1" id="KW-0812">Transmembrane</keyword>
<proteinExistence type="predicted"/>
<dbReference type="Pfam" id="PF10067">
    <property type="entry name" value="DUF2306"/>
    <property type="match status" value="1"/>
</dbReference>
<feature type="transmembrane region" description="Helical" evidence="1">
    <location>
        <begin position="119"/>
        <end position="137"/>
    </location>
</feature>
<gene>
    <name evidence="2" type="ORF">ABOZ73_03190</name>
</gene>